<keyword evidence="1 7" id="KW-0596">Phosphopantetheine</keyword>
<dbReference type="PANTHER" id="PTHR20863">
    <property type="entry name" value="ACYL CARRIER PROTEIN"/>
    <property type="match status" value="1"/>
</dbReference>
<evidence type="ECO:0000259" key="8">
    <source>
        <dbReference type="PROSITE" id="PS50075"/>
    </source>
</evidence>
<reference evidence="9 10" key="1">
    <citation type="submission" date="2023-03" db="EMBL/GenBank/DDBJ databases">
        <title>Bacillus Genome Sequencing.</title>
        <authorList>
            <person name="Dunlap C."/>
        </authorList>
    </citation>
    <scope>NUCLEOTIDE SEQUENCE [LARGE SCALE GENOMIC DNA]</scope>
    <source>
        <strain evidence="9 10">B-59205</strain>
    </source>
</reference>
<comment type="caution">
    <text evidence="9">The sequence shown here is derived from an EMBL/GenBank/DDBJ whole genome shotgun (WGS) entry which is preliminary data.</text>
</comment>
<evidence type="ECO:0000256" key="6">
    <source>
        <dbReference type="ARBA" id="ARBA00023160"/>
    </source>
</evidence>
<name>A0AAW9NTM5_9BACL</name>
<comment type="function">
    <text evidence="7">Carrier of the growing fatty acid chain in fatty acid biosynthesis.</text>
</comment>
<accession>A0AAW9NTM5</accession>
<keyword evidence="6 7" id="KW-0275">Fatty acid biosynthesis</keyword>
<keyword evidence="7" id="KW-0963">Cytoplasm</keyword>
<organism evidence="9 10">
    <name type="scientific">Metasolibacillus meyeri</name>
    <dbReference type="NCBI Taxonomy" id="1071052"/>
    <lineage>
        <taxon>Bacteria</taxon>
        <taxon>Bacillati</taxon>
        <taxon>Bacillota</taxon>
        <taxon>Bacilli</taxon>
        <taxon>Bacillales</taxon>
        <taxon>Caryophanaceae</taxon>
        <taxon>Metasolibacillus</taxon>
    </lineage>
</organism>
<dbReference type="InterPro" id="IPR003231">
    <property type="entry name" value="ACP"/>
</dbReference>
<dbReference type="InterPro" id="IPR036736">
    <property type="entry name" value="ACP-like_sf"/>
</dbReference>
<evidence type="ECO:0000256" key="5">
    <source>
        <dbReference type="ARBA" id="ARBA00023098"/>
    </source>
</evidence>
<dbReference type="InterPro" id="IPR009081">
    <property type="entry name" value="PP-bd_ACP"/>
</dbReference>
<dbReference type="HAMAP" id="MF_01217">
    <property type="entry name" value="Acyl_carrier"/>
    <property type="match status" value="1"/>
</dbReference>
<dbReference type="AlphaFoldDB" id="A0AAW9NTM5"/>
<comment type="subcellular location">
    <subcellularLocation>
        <location evidence="7">Cytoplasm</location>
    </subcellularLocation>
</comment>
<keyword evidence="10" id="KW-1185">Reference proteome</keyword>
<sequence length="88" mass="10150">MIKDNIENKVHQIISTLSNTENNSFTGNESLYNDLGFDSLKIVELIIELEQAFDISIDDEEIDFETLDSINNIINLITKRTKYLDIIQ</sequence>
<dbReference type="EMBL" id="JARSFG010000012">
    <property type="protein sequence ID" value="MEC1178644.1"/>
    <property type="molecule type" value="Genomic_DNA"/>
</dbReference>
<evidence type="ECO:0000256" key="3">
    <source>
        <dbReference type="ARBA" id="ARBA00022553"/>
    </source>
</evidence>
<evidence type="ECO:0000313" key="9">
    <source>
        <dbReference type="EMBL" id="MEC1178644.1"/>
    </source>
</evidence>
<dbReference type="GO" id="GO:0000035">
    <property type="term" value="F:acyl binding"/>
    <property type="evidence" value="ECO:0007669"/>
    <property type="project" value="TreeGrafter"/>
</dbReference>
<feature type="domain" description="Carrier" evidence="8">
    <location>
        <begin position="4"/>
        <end position="81"/>
    </location>
</feature>
<comment type="similarity">
    <text evidence="7">Belongs to the acyl carrier protein (ACP) family.</text>
</comment>
<keyword evidence="2 7" id="KW-0444">Lipid biosynthesis</keyword>
<keyword evidence="5 7" id="KW-0443">Lipid metabolism</keyword>
<keyword evidence="3 7" id="KW-0597">Phosphoprotein</keyword>
<dbReference type="PANTHER" id="PTHR20863:SF76">
    <property type="entry name" value="CARRIER DOMAIN-CONTAINING PROTEIN"/>
    <property type="match status" value="1"/>
</dbReference>
<dbReference type="Proteomes" id="UP001344888">
    <property type="component" value="Unassembled WGS sequence"/>
</dbReference>
<gene>
    <name evidence="7" type="primary">acpP</name>
    <name evidence="9" type="ORF">P9B03_09140</name>
</gene>
<dbReference type="GO" id="GO:0009245">
    <property type="term" value="P:lipid A biosynthetic process"/>
    <property type="evidence" value="ECO:0007669"/>
    <property type="project" value="TreeGrafter"/>
</dbReference>
<protein>
    <recommendedName>
        <fullName evidence="7">Acyl carrier protein</fullName>
        <shortName evidence="7">ACP</shortName>
    </recommendedName>
</protein>
<evidence type="ECO:0000256" key="2">
    <source>
        <dbReference type="ARBA" id="ARBA00022516"/>
    </source>
</evidence>
<dbReference type="Pfam" id="PF00550">
    <property type="entry name" value="PP-binding"/>
    <property type="match status" value="1"/>
</dbReference>
<dbReference type="GO" id="GO:0000036">
    <property type="term" value="F:acyl carrier activity"/>
    <property type="evidence" value="ECO:0007669"/>
    <property type="project" value="UniProtKB-UniRule"/>
</dbReference>
<dbReference type="RefSeq" id="WP_326123126.1">
    <property type="nucleotide sequence ID" value="NZ_JARSFG010000012.1"/>
</dbReference>
<dbReference type="PROSITE" id="PS50075">
    <property type="entry name" value="CARRIER"/>
    <property type="match status" value="1"/>
</dbReference>
<dbReference type="Gene3D" id="1.10.1200.10">
    <property type="entry name" value="ACP-like"/>
    <property type="match status" value="1"/>
</dbReference>
<evidence type="ECO:0000256" key="4">
    <source>
        <dbReference type="ARBA" id="ARBA00022832"/>
    </source>
</evidence>
<feature type="modified residue" description="O-(pantetheine 4'-phosphoryl)serine" evidence="7">
    <location>
        <position position="39"/>
    </location>
</feature>
<dbReference type="GO" id="GO:0005829">
    <property type="term" value="C:cytosol"/>
    <property type="evidence" value="ECO:0007669"/>
    <property type="project" value="TreeGrafter"/>
</dbReference>
<evidence type="ECO:0000313" key="10">
    <source>
        <dbReference type="Proteomes" id="UP001344888"/>
    </source>
</evidence>
<comment type="pathway">
    <text evidence="7">Lipid metabolism; fatty acid biosynthesis.</text>
</comment>
<evidence type="ECO:0000256" key="7">
    <source>
        <dbReference type="HAMAP-Rule" id="MF_01217"/>
    </source>
</evidence>
<proteinExistence type="inferred from homology"/>
<dbReference type="SUPFAM" id="SSF47336">
    <property type="entry name" value="ACP-like"/>
    <property type="match status" value="1"/>
</dbReference>
<comment type="PTM">
    <text evidence="7">4'-phosphopantetheine is transferred from CoA to a specific serine of apo-ACP by AcpS. This modification is essential for activity because fatty acids are bound in thioester linkage to the sulfhydryl of the prosthetic group.</text>
</comment>
<dbReference type="GO" id="GO:0016020">
    <property type="term" value="C:membrane"/>
    <property type="evidence" value="ECO:0007669"/>
    <property type="project" value="GOC"/>
</dbReference>
<keyword evidence="4 7" id="KW-0276">Fatty acid metabolism</keyword>
<evidence type="ECO:0000256" key="1">
    <source>
        <dbReference type="ARBA" id="ARBA00022450"/>
    </source>
</evidence>